<dbReference type="GO" id="GO:0016757">
    <property type="term" value="F:glycosyltransferase activity"/>
    <property type="evidence" value="ECO:0007669"/>
    <property type="project" value="InterPro"/>
</dbReference>
<dbReference type="Pfam" id="PF00534">
    <property type="entry name" value="Glycos_transf_1"/>
    <property type="match status" value="1"/>
</dbReference>
<keyword evidence="4" id="KW-1185">Reference proteome</keyword>
<dbReference type="Proteomes" id="UP000215002">
    <property type="component" value="Chromosome"/>
</dbReference>
<organism evidence="3 4">
    <name type="scientific">Mucilaginibacter xinganensis</name>
    <dbReference type="NCBI Taxonomy" id="1234841"/>
    <lineage>
        <taxon>Bacteria</taxon>
        <taxon>Pseudomonadati</taxon>
        <taxon>Bacteroidota</taxon>
        <taxon>Sphingobacteriia</taxon>
        <taxon>Sphingobacteriales</taxon>
        <taxon>Sphingobacteriaceae</taxon>
        <taxon>Mucilaginibacter</taxon>
    </lineage>
</organism>
<dbReference type="Pfam" id="PF13439">
    <property type="entry name" value="Glyco_transf_4"/>
    <property type="match status" value="1"/>
</dbReference>
<evidence type="ECO:0000259" key="2">
    <source>
        <dbReference type="Pfam" id="PF13439"/>
    </source>
</evidence>
<name>A0A223P3X0_9SPHI</name>
<reference evidence="3 4" key="1">
    <citation type="submission" date="2017-08" db="EMBL/GenBank/DDBJ databases">
        <title>Complete genome sequence of Mucilaginibacter sp. strain BJC16-A31.</title>
        <authorList>
            <consortium name="Henan University of Science and Technology"/>
            <person name="You X."/>
        </authorList>
    </citation>
    <scope>NUCLEOTIDE SEQUENCE [LARGE SCALE GENOMIC DNA]</scope>
    <source>
        <strain evidence="3 4">BJC16-A31</strain>
    </source>
</reference>
<dbReference type="NCBIfam" id="NF046085">
    <property type="entry name" value="XrtY_assoc_Gly1"/>
    <property type="match status" value="1"/>
</dbReference>
<dbReference type="InterPro" id="IPR028098">
    <property type="entry name" value="Glyco_trans_4-like_N"/>
</dbReference>
<gene>
    <name evidence="3" type="ORF">MuYL_4893</name>
</gene>
<dbReference type="RefSeq" id="WP_094572745.1">
    <property type="nucleotide sequence ID" value="NZ_CP022743.1"/>
</dbReference>
<dbReference type="SUPFAM" id="SSF53756">
    <property type="entry name" value="UDP-Glycosyltransferase/glycogen phosphorylase"/>
    <property type="match status" value="1"/>
</dbReference>
<proteinExistence type="predicted"/>
<evidence type="ECO:0000259" key="1">
    <source>
        <dbReference type="Pfam" id="PF00534"/>
    </source>
</evidence>
<dbReference type="KEGG" id="muc:MuYL_4893"/>
<dbReference type="AlphaFoldDB" id="A0A223P3X0"/>
<dbReference type="PANTHER" id="PTHR12526">
    <property type="entry name" value="GLYCOSYLTRANSFERASE"/>
    <property type="match status" value="1"/>
</dbReference>
<evidence type="ECO:0000313" key="3">
    <source>
        <dbReference type="EMBL" id="ASU36776.1"/>
    </source>
</evidence>
<dbReference type="Gene3D" id="3.40.50.2000">
    <property type="entry name" value="Glycogen Phosphorylase B"/>
    <property type="match status" value="2"/>
</dbReference>
<dbReference type="PANTHER" id="PTHR12526:SF630">
    <property type="entry name" value="GLYCOSYLTRANSFERASE"/>
    <property type="match status" value="1"/>
</dbReference>
<protein>
    <submittedName>
        <fullName evidence="3">Uncharacterized protein</fullName>
    </submittedName>
</protein>
<dbReference type="InterPro" id="IPR001296">
    <property type="entry name" value="Glyco_trans_1"/>
</dbReference>
<accession>A0A223P3X0</accession>
<evidence type="ECO:0000313" key="4">
    <source>
        <dbReference type="Proteomes" id="UP000215002"/>
    </source>
</evidence>
<feature type="domain" description="Glycosyl transferase family 1" evidence="1">
    <location>
        <begin position="202"/>
        <end position="350"/>
    </location>
</feature>
<feature type="domain" description="Glycosyltransferase subfamily 4-like N-terminal" evidence="2">
    <location>
        <begin position="16"/>
        <end position="185"/>
    </location>
</feature>
<sequence length="377" mass="42088">MRVLQICAAYKPAFIYGGPTMSVSMLSEQLSKAGVYTEVYATTANGKTELNVAPNKPLDVDGVTVTYFKRITKDHSHFSPALLGKLWKEANTFDVIHIHAWWNLVSLFSCLIGLVRNVPVVVSPRGTLSPYSFQNKNIGTKWLIHHLLGKPMLKRSIIHVTSKRESDAIAAIVTPKRIINLPNFVKLPAEVPVACPTPDIFKLLFFSRVEEKKGLDILINALPFLTFPYRLTIAGDGNVNYVNEMKALATKNAVDGNVIWAGFQSDNKFKLLREHQLLILPSHDENFGNVIIESLSQGTAVLVSPFVGLCGYVIEKKLGWQCELNAAAVSNMINFIHGQQEALNNIREKAPDIIHTDFDEVKLIKEYRDMYNTIING</sequence>
<dbReference type="EMBL" id="CP022743">
    <property type="protein sequence ID" value="ASU36776.1"/>
    <property type="molecule type" value="Genomic_DNA"/>
</dbReference>